<sequence length="105" mass="11724">MFFNNVDGVSYSEIGFPAVFVGLVAHSLLRHLEVGACRLHVAFELFGNRLSFGSKMAEIILLPHPPDKKTTYKQRLSATQLLRVDGNLSMFCEATIATLLLVENW</sequence>
<dbReference type="EMBL" id="CM001231">
    <property type="protein sequence ID" value="EHA56335.1"/>
    <property type="molecule type" value="Genomic_DNA"/>
</dbReference>
<accession>G4MP76</accession>
<dbReference type="Proteomes" id="UP000009058">
    <property type="component" value="Chromosome 1"/>
</dbReference>
<name>G4MP76_PYRO7</name>
<dbReference type="KEGG" id="mgr:MGG_16052"/>
<dbReference type="RefSeq" id="XP_003708947.1">
    <property type="nucleotide sequence ID" value="XM_003708899.1"/>
</dbReference>
<proteinExistence type="predicted"/>
<dbReference type="GeneID" id="12985723"/>
<dbReference type="AlphaFoldDB" id="G4MP76"/>
<reference evidence="1 2" key="1">
    <citation type="journal article" date="2005" name="Nature">
        <title>The genome sequence of the rice blast fungus Magnaporthe grisea.</title>
        <authorList>
            <person name="Dean R.A."/>
            <person name="Talbot N.J."/>
            <person name="Ebbole D.J."/>
            <person name="Farman M.L."/>
            <person name="Mitchell T.K."/>
            <person name="Orbach M.J."/>
            <person name="Thon M."/>
            <person name="Kulkarni R."/>
            <person name="Xu J.R."/>
            <person name="Pan H."/>
            <person name="Read N.D."/>
            <person name="Lee Y.H."/>
            <person name="Carbone I."/>
            <person name="Brown D."/>
            <person name="Oh Y.Y."/>
            <person name="Donofrio N."/>
            <person name="Jeong J.S."/>
            <person name="Soanes D.M."/>
            <person name="Djonovic S."/>
            <person name="Kolomiets E."/>
            <person name="Rehmeyer C."/>
            <person name="Li W."/>
            <person name="Harding M."/>
            <person name="Kim S."/>
            <person name="Lebrun M.H."/>
            <person name="Bohnert H."/>
            <person name="Coughlan S."/>
            <person name="Butler J."/>
            <person name="Calvo S."/>
            <person name="Ma L.J."/>
            <person name="Nicol R."/>
            <person name="Purcell S."/>
            <person name="Nusbaum C."/>
            <person name="Galagan J.E."/>
            <person name="Birren B.W."/>
        </authorList>
    </citation>
    <scope>NUCLEOTIDE SEQUENCE [LARGE SCALE GENOMIC DNA]</scope>
    <source>
        <strain evidence="2">70-15 / ATCC MYA-4617 / FGSC 8958</strain>
    </source>
</reference>
<evidence type="ECO:0000313" key="1">
    <source>
        <dbReference type="EMBL" id="EHA56335.1"/>
    </source>
</evidence>
<dbReference type="HOGENOM" id="CLU_2237110_0_0_1"/>
<dbReference type="VEuPathDB" id="FungiDB:MGG_16052"/>
<dbReference type="InParanoid" id="G4MP76"/>
<reference key="2">
    <citation type="submission" date="2011-05" db="EMBL/GenBank/DDBJ databases">
        <title>The Genome Sequence of Magnaporthe oryzae 70-15.</title>
        <authorList>
            <consortium name="The Broad Institute Genome Sequencing Platform"/>
            <person name="Ma L.-J."/>
            <person name="Dead R."/>
            <person name="Young S.K."/>
            <person name="Zeng Q."/>
            <person name="Gargeya S."/>
            <person name="Fitzgerald M."/>
            <person name="Haas B."/>
            <person name="Abouelleil A."/>
            <person name="Alvarado L."/>
            <person name="Arachchi H.M."/>
            <person name="Berlin A."/>
            <person name="Brown A."/>
            <person name="Chapman S.B."/>
            <person name="Chen Z."/>
            <person name="Dunbar C."/>
            <person name="Freedman E."/>
            <person name="Gearin G."/>
            <person name="Gellesch M."/>
            <person name="Goldberg J."/>
            <person name="Griggs A."/>
            <person name="Gujja S."/>
            <person name="Heiman D."/>
            <person name="Howarth C."/>
            <person name="Larson L."/>
            <person name="Lui A."/>
            <person name="MacDonald P.J.P."/>
            <person name="Mehta T."/>
            <person name="Montmayeur A."/>
            <person name="Murphy C."/>
            <person name="Neiman D."/>
            <person name="Pearson M."/>
            <person name="Priest M."/>
            <person name="Roberts A."/>
            <person name="Saif S."/>
            <person name="Shea T."/>
            <person name="Shenoy N."/>
            <person name="Sisk P."/>
            <person name="Stolte C."/>
            <person name="Sykes S."/>
            <person name="Yandava C."/>
            <person name="Wortman J."/>
            <person name="Nusbaum C."/>
            <person name="Birren B."/>
        </authorList>
    </citation>
    <scope>NUCLEOTIDE SEQUENCE</scope>
    <source>
        <strain>70-15</strain>
    </source>
</reference>
<gene>
    <name evidence="1" type="ORF">MGG_16052</name>
</gene>
<organism evidence="1 2">
    <name type="scientific">Pyricularia oryzae (strain 70-15 / ATCC MYA-4617 / FGSC 8958)</name>
    <name type="common">Rice blast fungus</name>
    <name type="synonym">Magnaporthe oryzae</name>
    <dbReference type="NCBI Taxonomy" id="242507"/>
    <lineage>
        <taxon>Eukaryota</taxon>
        <taxon>Fungi</taxon>
        <taxon>Dikarya</taxon>
        <taxon>Ascomycota</taxon>
        <taxon>Pezizomycotina</taxon>
        <taxon>Sordariomycetes</taxon>
        <taxon>Sordariomycetidae</taxon>
        <taxon>Magnaporthales</taxon>
        <taxon>Pyriculariaceae</taxon>
        <taxon>Pyricularia</taxon>
    </lineage>
</organism>
<protein>
    <submittedName>
        <fullName evidence="1">Uncharacterized protein</fullName>
    </submittedName>
</protein>
<evidence type="ECO:0000313" key="2">
    <source>
        <dbReference type="Proteomes" id="UP000009058"/>
    </source>
</evidence>
<keyword evidence="2" id="KW-1185">Reference proteome</keyword>